<evidence type="ECO:0000313" key="6">
    <source>
        <dbReference type="EMBL" id="ARN76358.1"/>
    </source>
</evidence>
<dbReference type="Gene3D" id="3.40.190.10">
    <property type="entry name" value="Periplasmic binding protein-like II"/>
    <property type="match status" value="2"/>
</dbReference>
<dbReference type="STRING" id="716816.BST96_09635"/>
<dbReference type="SUPFAM" id="SSF53850">
    <property type="entry name" value="Periplasmic binding protein-like II"/>
    <property type="match status" value="1"/>
</dbReference>
<evidence type="ECO:0000313" key="7">
    <source>
        <dbReference type="Proteomes" id="UP000193450"/>
    </source>
</evidence>
<dbReference type="SMART" id="SM00267">
    <property type="entry name" value="GGDEF"/>
    <property type="match status" value="1"/>
</dbReference>
<dbReference type="PANTHER" id="PTHR45138">
    <property type="entry name" value="REGULATORY COMPONENTS OF SENSORY TRANSDUCTION SYSTEM"/>
    <property type="match status" value="1"/>
</dbReference>
<dbReference type="Pfam" id="PF00990">
    <property type="entry name" value="GGDEF"/>
    <property type="match status" value="1"/>
</dbReference>
<dbReference type="EMBL" id="CP019343">
    <property type="protein sequence ID" value="ARN76358.1"/>
    <property type="molecule type" value="Genomic_DNA"/>
</dbReference>
<sequence>MAQKDQLISSKLDPIRFQLRWHHQFQFAGYYAAKEKGFYERAGFDVTLVAGSPEVEPVTEVLAGRAHYAEGNSEVLYSRLKGEPLVAMAVIFQHSPSVLLALKSSGIATPQDLVGKRVMSVGGQGDAVFLAMMNKQKVPVEQVEIIGSSYQIDDLVQGKTDAFNSYLTNEPFYLEQQGVPYNIIAPKDYGVDFYSDILFTTEEEANNNPERVRRFKEATLQGWKYAFANPEEIIQIIREKYNDTKTLNHMRFEALSIQGLIMPDLVEIGYINQERFEAMAQVFLQQGMIDNLDALEGFIFDEEEGVSDEVYSLLIAACLFLVAALLVAMVLALFNHRLQNEIQERKTVETKLMQLADTDDLTQLLNRRAFTKRYNDELVRAQRYGDIFSVLLLDLDLFKKVNDRYGHEAGDRVLKAVADLLREDTRESDICGRFGGEEFILLLPKTPLAEAVVYAERLCQHFRQYPIGLRDDKSVTITASIGVVEWSKDDVDEATILKADKALYKAKSEGRDQVAIYNDSL</sequence>
<dbReference type="PANTHER" id="PTHR45138:SF9">
    <property type="entry name" value="DIGUANYLATE CYCLASE DGCM-RELATED"/>
    <property type="match status" value="1"/>
</dbReference>
<dbReference type="GO" id="GO:0052621">
    <property type="term" value="F:diguanylate cyclase activity"/>
    <property type="evidence" value="ECO:0007669"/>
    <property type="project" value="UniProtKB-EC"/>
</dbReference>
<accession>A0A1X9NE97</accession>
<dbReference type="GO" id="GO:1902201">
    <property type="term" value="P:negative regulation of bacterial-type flagellum-dependent cell motility"/>
    <property type="evidence" value="ECO:0007669"/>
    <property type="project" value="TreeGrafter"/>
</dbReference>
<comment type="cofactor">
    <cofactor evidence="1">
        <name>Mg(2+)</name>
        <dbReference type="ChEBI" id="CHEBI:18420"/>
    </cofactor>
</comment>
<dbReference type="InterPro" id="IPR015168">
    <property type="entry name" value="SsuA/THI5"/>
</dbReference>
<dbReference type="AlphaFoldDB" id="A0A1X9NE97"/>
<dbReference type="GO" id="GO:0043709">
    <property type="term" value="P:cell adhesion involved in single-species biofilm formation"/>
    <property type="evidence" value="ECO:0007669"/>
    <property type="project" value="TreeGrafter"/>
</dbReference>
<dbReference type="Gene3D" id="3.30.70.270">
    <property type="match status" value="1"/>
</dbReference>
<dbReference type="Proteomes" id="UP000193450">
    <property type="component" value="Chromosome"/>
</dbReference>
<dbReference type="InterPro" id="IPR029787">
    <property type="entry name" value="Nucleotide_cyclase"/>
</dbReference>
<keyword evidence="4" id="KW-0472">Membrane</keyword>
<dbReference type="InterPro" id="IPR050469">
    <property type="entry name" value="Diguanylate_Cyclase"/>
</dbReference>
<comment type="catalytic activity">
    <reaction evidence="3">
        <text>2 GTP = 3',3'-c-di-GMP + 2 diphosphate</text>
        <dbReference type="Rhea" id="RHEA:24898"/>
        <dbReference type="ChEBI" id="CHEBI:33019"/>
        <dbReference type="ChEBI" id="CHEBI:37565"/>
        <dbReference type="ChEBI" id="CHEBI:58805"/>
        <dbReference type="EC" id="2.7.7.65"/>
    </reaction>
</comment>
<feature type="domain" description="GGDEF" evidence="5">
    <location>
        <begin position="386"/>
        <end position="519"/>
    </location>
</feature>
<dbReference type="CDD" id="cd01949">
    <property type="entry name" value="GGDEF"/>
    <property type="match status" value="1"/>
</dbReference>
<dbReference type="FunFam" id="3.30.70.270:FF:000001">
    <property type="entry name" value="Diguanylate cyclase domain protein"/>
    <property type="match status" value="1"/>
</dbReference>
<evidence type="ECO:0000256" key="3">
    <source>
        <dbReference type="ARBA" id="ARBA00034247"/>
    </source>
</evidence>
<name>A0A1X9NE97_9GAMM</name>
<feature type="transmembrane region" description="Helical" evidence="4">
    <location>
        <begin position="310"/>
        <end position="334"/>
    </location>
</feature>
<keyword evidence="4" id="KW-1133">Transmembrane helix</keyword>
<evidence type="ECO:0000259" key="5">
    <source>
        <dbReference type="PROSITE" id="PS50887"/>
    </source>
</evidence>
<dbReference type="SUPFAM" id="SSF55073">
    <property type="entry name" value="Nucleotide cyclase"/>
    <property type="match status" value="1"/>
</dbReference>
<dbReference type="InterPro" id="IPR000160">
    <property type="entry name" value="GGDEF_dom"/>
</dbReference>
<dbReference type="EC" id="2.7.7.65" evidence="2"/>
<evidence type="ECO:0000256" key="1">
    <source>
        <dbReference type="ARBA" id="ARBA00001946"/>
    </source>
</evidence>
<reference evidence="6 7" key="1">
    <citation type="submission" date="2016-11" db="EMBL/GenBank/DDBJ databases">
        <title>Trade-off between light-utilization and light-protection in marine flavobacteria.</title>
        <authorList>
            <person name="Kumagai Y."/>
        </authorList>
    </citation>
    <scope>NUCLEOTIDE SEQUENCE [LARGE SCALE GENOMIC DNA]</scope>
    <source>
        <strain evidence="6 7">NBRC 107125</strain>
    </source>
</reference>
<dbReference type="GO" id="GO:0005886">
    <property type="term" value="C:plasma membrane"/>
    <property type="evidence" value="ECO:0007669"/>
    <property type="project" value="TreeGrafter"/>
</dbReference>
<dbReference type="NCBIfam" id="TIGR00254">
    <property type="entry name" value="GGDEF"/>
    <property type="match status" value="1"/>
</dbReference>
<keyword evidence="7" id="KW-1185">Reference proteome</keyword>
<evidence type="ECO:0000256" key="2">
    <source>
        <dbReference type="ARBA" id="ARBA00012528"/>
    </source>
</evidence>
<evidence type="ECO:0000256" key="4">
    <source>
        <dbReference type="SAM" id="Phobius"/>
    </source>
</evidence>
<dbReference type="KEGG" id="osg:BST96_09635"/>
<keyword evidence="4" id="KW-0812">Transmembrane</keyword>
<organism evidence="6 7">
    <name type="scientific">Oceanicoccus sagamiensis</name>
    <dbReference type="NCBI Taxonomy" id="716816"/>
    <lineage>
        <taxon>Bacteria</taxon>
        <taxon>Pseudomonadati</taxon>
        <taxon>Pseudomonadota</taxon>
        <taxon>Gammaproteobacteria</taxon>
        <taxon>Cellvibrionales</taxon>
        <taxon>Spongiibacteraceae</taxon>
        <taxon>Oceanicoccus</taxon>
    </lineage>
</organism>
<gene>
    <name evidence="6" type="ORF">BST96_09635</name>
</gene>
<proteinExistence type="predicted"/>
<dbReference type="Pfam" id="PF09084">
    <property type="entry name" value="NMT1"/>
    <property type="match status" value="1"/>
</dbReference>
<protein>
    <recommendedName>
        <fullName evidence="2">diguanylate cyclase</fullName>
        <ecNumber evidence="2">2.7.7.65</ecNumber>
    </recommendedName>
</protein>
<dbReference type="InterPro" id="IPR043128">
    <property type="entry name" value="Rev_trsase/Diguanyl_cyclase"/>
</dbReference>
<dbReference type="PROSITE" id="PS50887">
    <property type="entry name" value="GGDEF"/>
    <property type="match status" value="1"/>
</dbReference>